<evidence type="ECO:0000313" key="3">
    <source>
        <dbReference type="EMBL" id="CAF1347863.1"/>
    </source>
</evidence>
<sequence length="553" mass="62990">TLLKLKSTQYVVVNNPSGVRSNCWKIFGLPTEVIDEPTNKTNIIKGFASCRKCYATLVYDSKSIGNKNLNDHNCVKSLGGNSRIHDHLISSIKPIPLFKKQHLSETIAEWSSMNSRPFRLVEGDGFKKVVQELLSIGHIYGPHKSDDVLPCANTVKNKIEELAQNNRTELSKKLIYSAENQKLSLSPDLWTDSYVKQTYLGMTAHFVHEFESHSVDLGCREFLYEKKTAENVSLSIDNLLHEFNLKLYRDEIPFVIDRGNPRKKQQITSAQIPLITHKMSATNKKRKRVSIESDSDGNSSSDDNERSDSDDVTITRNHVNTNKNIHDDVPSSGYTILDMITSCKKLVRFVKKNGLNRRLHQRNARCLVQETTTRWISLYLMLKTINLSYDALAEVLSPIGGLSRLSCINRVILQELVAFLKPFKKVIVDIQHNDATLHKVVPSTWYLKDHCSSLVINSHRGIKYFKQKCLTIMNNKLDLTDIHYAAAILDPTIRQLKGCTAGEQARGQKFLKRRLDKMTNQQLASPIVSDVDDEQNSDDEYYLNRYSDQQSCE</sequence>
<feature type="region of interest" description="Disordered" evidence="1">
    <location>
        <begin position="281"/>
        <end position="312"/>
    </location>
</feature>
<dbReference type="GO" id="GO:0006357">
    <property type="term" value="P:regulation of transcription by RNA polymerase II"/>
    <property type="evidence" value="ECO:0007669"/>
    <property type="project" value="TreeGrafter"/>
</dbReference>
<gene>
    <name evidence="3" type="ORF">OVA965_LOCUS30655</name>
    <name evidence="4" type="ORF">TMI583_LOCUS31460</name>
</gene>
<comment type="caution">
    <text evidence="3">The sequence shown here is derived from an EMBL/GenBank/DDBJ whole genome shotgun (WGS) entry which is preliminary data.</text>
</comment>
<dbReference type="PANTHER" id="PTHR46169:SF15">
    <property type="entry name" value="INNER CENTROMERE PROTEIN A-LIKE ISOFORM X1-RELATED"/>
    <property type="match status" value="1"/>
</dbReference>
<dbReference type="PANTHER" id="PTHR46169">
    <property type="entry name" value="DNA REPLICATION-RELATED ELEMENT FACTOR, ISOFORM A"/>
    <property type="match status" value="1"/>
</dbReference>
<feature type="domain" description="Hermes trasposase DNA-binding" evidence="2">
    <location>
        <begin position="104"/>
        <end position="154"/>
    </location>
</feature>
<evidence type="ECO:0000313" key="4">
    <source>
        <dbReference type="EMBL" id="CAF4158673.1"/>
    </source>
</evidence>
<name>A0A8S2F0S4_9BILA</name>
<dbReference type="InterPro" id="IPR052717">
    <property type="entry name" value="Vacuolar_transposase_reg"/>
</dbReference>
<evidence type="ECO:0000259" key="2">
    <source>
        <dbReference type="Pfam" id="PF10683"/>
    </source>
</evidence>
<dbReference type="Gene3D" id="1.10.10.1070">
    <property type="entry name" value="Zinc finger, BED domain-containing"/>
    <property type="match status" value="1"/>
</dbReference>
<dbReference type="EMBL" id="CAJNOK010022428">
    <property type="protein sequence ID" value="CAF1347863.1"/>
    <property type="molecule type" value="Genomic_DNA"/>
</dbReference>
<dbReference type="InterPro" id="IPR018473">
    <property type="entry name" value="Hermes_transposase_DNA-db"/>
</dbReference>
<evidence type="ECO:0000313" key="5">
    <source>
        <dbReference type="Proteomes" id="UP000677228"/>
    </source>
</evidence>
<dbReference type="Proteomes" id="UP000682733">
    <property type="component" value="Unassembled WGS sequence"/>
</dbReference>
<dbReference type="GO" id="GO:0005634">
    <property type="term" value="C:nucleus"/>
    <property type="evidence" value="ECO:0007669"/>
    <property type="project" value="TreeGrafter"/>
</dbReference>
<feature type="non-terminal residue" evidence="3">
    <location>
        <position position="1"/>
    </location>
</feature>
<organism evidence="3 5">
    <name type="scientific">Didymodactylos carnosus</name>
    <dbReference type="NCBI Taxonomy" id="1234261"/>
    <lineage>
        <taxon>Eukaryota</taxon>
        <taxon>Metazoa</taxon>
        <taxon>Spiralia</taxon>
        <taxon>Gnathifera</taxon>
        <taxon>Rotifera</taxon>
        <taxon>Eurotatoria</taxon>
        <taxon>Bdelloidea</taxon>
        <taxon>Philodinida</taxon>
        <taxon>Philodinidae</taxon>
        <taxon>Didymodactylos</taxon>
    </lineage>
</organism>
<dbReference type="EMBL" id="CAJOBA010044060">
    <property type="protein sequence ID" value="CAF4158673.1"/>
    <property type="molecule type" value="Genomic_DNA"/>
</dbReference>
<proteinExistence type="predicted"/>
<dbReference type="Proteomes" id="UP000677228">
    <property type="component" value="Unassembled WGS sequence"/>
</dbReference>
<dbReference type="AlphaFoldDB" id="A0A8S2F0S4"/>
<dbReference type="Pfam" id="PF10683">
    <property type="entry name" value="DBD_Tnp_Hermes"/>
    <property type="match status" value="1"/>
</dbReference>
<dbReference type="SUPFAM" id="SSF53098">
    <property type="entry name" value="Ribonuclease H-like"/>
    <property type="match status" value="1"/>
</dbReference>
<reference evidence="3" key="1">
    <citation type="submission" date="2021-02" db="EMBL/GenBank/DDBJ databases">
        <authorList>
            <person name="Nowell W R."/>
        </authorList>
    </citation>
    <scope>NUCLEOTIDE SEQUENCE</scope>
</reference>
<accession>A0A8S2F0S4</accession>
<evidence type="ECO:0000256" key="1">
    <source>
        <dbReference type="SAM" id="MobiDB-lite"/>
    </source>
</evidence>
<protein>
    <recommendedName>
        <fullName evidence="2">Hermes trasposase DNA-binding domain-containing protein</fullName>
    </recommendedName>
</protein>
<dbReference type="InterPro" id="IPR012337">
    <property type="entry name" value="RNaseH-like_sf"/>
</dbReference>
<dbReference type="SUPFAM" id="SSF140996">
    <property type="entry name" value="Hermes dimerisation domain"/>
    <property type="match status" value="1"/>
</dbReference>